<sequence>MAGGLGHIRRTRRSSEGTRYWPGPPNGGSRALFLDVDGPLIPFGPPPERHPGHPTVCPVRPDPGSGERGRAPAVLTAFSSSMLPPMRTGDWLAKTASPQPATNGSRNCGWSTTLLPPPRSPATRRGSRSPQACGPPRTGSSCPFLCIKCVIDYLQQLGLHFGMPAFVMDHGHPRMAIPPFVVG</sequence>
<evidence type="ECO:0000256" key="1">
    <source>
        <dbReference type="SAM" id="MobiDB-lite"/>
    </source>
</evidence>
<dbReference type="EMBL" id="SMLD01000310">
    <property type="protein sequence ID" value="TDE20799.1"/>
    <property type="molecule type" value="Genomic_DNA"/>
</dbReference>
<name>A0A4R5E3Y8_9ACTN</name>
<comment type="caution">
    <text evidence="2">The sequence shown here is derived from an EMBL/GenBank/DDBJ whole genome shotgun (WGS) entry which is preliminary data.</text>
</comment>
<reference evidence="2 3" key="1">
    <citation type="submission" date="2019-03" db="EMBL/GenBank/DDBJ databases">
        <title>Draft genome sequences of novel Actinobacteria.</title>
        <authorList>
            <person name="Sahin N."/>
            <person name="Ay H."/>
            <person name="Saygin H."/>
        </authorList>
    </citation>
    <scope>NUCLEOTIDE SEQUENCE [LARGE SCALE GENOMIC DNA]</scope>
    <source>
        <strain evidence="2 3">6K102</strain>
    </source>
</reference>
<dbReference type="AlphaFoldDB" id="A0A4R5E3Y8"/>
<accession>A0A4R5E3Y8</accession>
<keyword evidence="3" id="KW-1185">Reference proteome</keyword>
<organism evidence="2 3">
    <name type="scientific">Nonomuraea mesophila</name>
    <dbReference type="NCBI Taxonomy" id="2530382"/>
    <lineage>
        <taxon>Bacteria</taxon>
        <taxon>Bacillati</taxon>
        <taxon>Actinomycetota</taxon>
        <taxon>Actinomycetes</taxon>
        <taxon>Streptosporangiales</taxon>
        <taxon>Streptosporangiaceae</taxon>
        <taxon>Nonomuraea</taxon>
    </lineage>
</organism>
<gene>
    <name evidence="2" type="ORF">E1295_47090</name>
</gene>
<dbReference type="Proteomes" id="UP000295136">
    <property type="component" value="Unassembled WGS sequence"/>
</dbReference>
<protein>
    <submittedName>
        <fullName evidence="2">Uncharacterized protein</fullName>
    </submittedName>
</protein>
<evidence type="ECO:0000313" key="2">
    <source>
        <dbReference type="EMBL" id="TDE20799.1"/>
    </source>
</evidence>
<proteinExistence type="predicted"/>
<feature type="compositionally biased region" description="Polar residues" evidence="1">
    <location>
        <begin position="96"/>
        <end position="114"/>
    </location>
</feature>
<feature type="region of interest" description="Disordered" evidence="1">
    <location>
        <begin position="95"/>
        <end position="138"/>
    </location>
</feature>
<evidence type="ECO:0000313" key="3">
    <source>
        <dbReference type="Proteomes" id="UP000295136"/>
    </source>
</evidence>
<feature type="region of interest" description="Disordered" evidence="1">
    <location>
        <begin position="1"/>
        <end position="28"/>
    </location>
</feature>